<keyword evidence="2" id="KW-1185">Reference proteome</keyword>
<dbReference type="RefSeq" id="WP_093888867.1">
    <property type="nucleotide sequence ID" value="NZ_FOQY01000015.1"/>
</dbReference>
<reference evidence="2" key="1">
    <citation type="submission" date="2016-10" db="EMBL/GenBank/DDBJ databases">
        <authorList>
            <person name="Varghese N."/>
            <person name="Submissions S."/>
        </authorList>
    </citation>
    <scope>NUCLEOTIDE SEQUENCE [LARGE SCALE GENOMIC DNA]</scope>
    <source>
        <strain evidence="2">CGMCC 4.2126</strain>
    </source>
</reference>
<dbReference type="EMBL" id="FOQY01000015">
    <property type="protein sequence ID" value="SFJ99166.1"/>
    <property type="molecule type" value="Genomic_DNA"/>
</dbReference>
<name>A0A1I3VY72_9ACTN</name>
<evidence type="ECO:0000313" key="2">
    <source>
        <dbReference type="Proteomes" id="UP000199111"/>
    </source>
</evidence>
<dbReference type="Proteomes" id="UP000199111">
    <property type="component" value="Unassembled WGS sequence"/>
</dbReference>
<gene>
    <name evidence="1" type="ORF">SAMN05216275_11536</name>
</gene>
<dbReference type="GeneID" id="96300139"/>
<protein>
    <submittedName>
        <fullName evidence="1">Uncharacterized protein</fullName>
    </submittedName>
</protein>
<proteinExistence type="predicted"/>
<sequence>MINYFGSIDETPDCECGAALEQGRFLCRECRARDRWRWRQPAKHRTTTRSGQTRRPANRPYGIAEAGVIWT</sequence>
<dbReference type="AlphaFoldDB" id="A0A1I3VY72"/>
<evidence type="ECO:0000313" key="1">
    <source>
        <dbReference type="EMBL" id="SFJ99166.1"/>
    </source>
</evidence>
<organism evidence="1 2">
    <name type="scientific">Streptosporangium canum</name>
    <dbReference type="NCBI Taxonomy" id="324952"/>
    <lineage>
        <taxon>Bacteria</taxon>
        <taxon>Bacillati</taxon>
        <taxon>Actinomycetota</taxon>
        <taxon>Actinomycetes</taxon>
        <taxon>Streptosporangiales</taxon>
        <taxon>Streptosporangiaceae</taxon>
        <taxon>Streptosporangium</taxon>
    </lineage>
</organism>
<accession>A0A1I3VY72</accession>